<dbReference type="Gene3D" id="1.10.150.320">
    <property type="entry name" value="Photosystem II 12 kDa extrinsic protein"/>
    <property type="match status" value="1"/>
</dbReference>
<dbReference type="GO" id="GO:0003677">
    <property type="term" value="F:DNA binding"/>
    <property type="evidence" value="ECO:0007669"/>
    <property type="project" value="UniProtKB-KW"/>
</dbReference>
<feature type="region of interest" description="Disordered" evidence="1">
    <location>
        <begin position="187"/>
        <end position="229"/>
    </location>
</feature>
<keyword evidence="5" id="KW-1185">Reference proteome</keyword>
<keyword evidence="4" id="KW-0238">DNA-binding</keyword>
<feature type="domain" description="Soluble ligand binding" evidence="3">
    <location>
        <begin position="231"/>
        <end position="285"/>
    </location>
</feature>
<dbReference type="PANTHER" id="PTHR21180">
    <property type="entry name" value="ENDONUCLEASE/EXONUCLEASE/PHOSPHATASE FAMILY DOMAIN-CONTAINING PROTEIN 1"/>
    <property type="match status" value="1"/>
</dbReference>
<proteinExistence type="predicted"/>
<feature type="compositionally biased region" description="Low complexity" evidence="1">
    <location>
        <begin position="298"/>
        <end position="309"/>
    </location>
</feature>
<feature type="region of interest" description="Disordered" evidence="1">
    <location>
        <begin position="1"/>
        <end position="130"/>
    </location>
</feature>
<dbReference type="Proteomes" id="UP000830115">
    <property type="component" value="Chromosome"/>
</dbReference>
<dbReference type="Pfam" id="PF10531">
    <property type="entry name" value="SLBB"/>
    <property type="match status" value="1"/>
</dbReference>
<evidence type="ECO:0000259" key="3">
    <source>
        <dbReference type="Pfam" id="PF10531"/>
    </source>
</evidence>
<dbReference type="PANTHER" id="PTHR21180:SF32">
    <property type="entry name" value="ENDONUCLEASE_EXONUCLEASE_PHOSPHATASE FAMILY DOMAIN-CONTAINING PROTEIN 1"/>
    <property type="match status" value="1"/>
</dbReference>
<feature type="region of interest" description="Disordered" evidence="1">
    <location>
        <begin position="294"/>
        <end position="321"/>
    </location>
</feature>
<sequence>MSTSSTSSASSASFPPSAASRSSARSGGASAGPGRAVGSDPRVRHRQRERARRLRLGTGRAERRRDATEAVRARAAALFAEGSGGGEGSGGLGVGPAVHASPAASAGPVGPVEPPDVPEPPERSHNPSGARRWRRARLAVRERLPLWVQLRCGTDPKAVAALVVVLVVAVGFAVHHFWAARPEQVRAPAADRGVTAPGPDSRQPPRLSPSPVSSPASVANGPPGGADRRLVVDVTGKVRRPGIHRLPPGSRVTDALRAAGGVLRGASLRGLNRARLLADGEQIVVGAEGAVGAGASGGQAAAGSSVNGAPGTGAGPRGPVSLSTATEQQLDTLPGVGPVLARHIIEFRSRHGGFTSVDQLRQVTGIGDRRFAELRPLVQP</sequence>
<organism evidence="4 5">
    <name type="scientific">Streptomyces halobius</name>
    <dbReference type="NCBI Taxonomy" id="2879846"/>
    <lineage>
        <taxon>Bacteria</taxon>
        <taxon>Bacillati</taxon>
        <taxon>Actinomycetota</taxon>
        <taxon>Actinomycetes</taxon>
        <taxon>Kitasatosporales</taxon>
        <taxon>Streptomycetaceae</taxon>
        <taxon>Streptomyces</taxon>
    </lineage>
</organism>
<protein>
    <submittedName>
        <fullName evidence="4">ComEA family DNA-binding protein</fullName>
    </submittedName>
</protein>
<feature type="compositionally biased region" description="Basic residues" evidence="1">
    <location>
        <begin position="43"/>
        <end position="55"/>
    </location>
</feature>
<dbReference type="Gene3D" id="3.10.560.10">
    <property type="entry name" value="Outer membrane lipoprotein wza domain like"/>
    <property type="match status" value="1"/>
</dbReference>
<dbReference type="Pfam" id="PF12836">
    <property type="entry name" value="HHH_3"/>
    <property type="match status" value="1"/>
</dbReference>
<keyword evidence="2" id="KW-0812">Transmembrane</keyword>
<accession>A0ABY4MLQ6</accession>
<feature type="compositionally biased region" description="Low complexity" evidence="1">
    <location>
        <begin position="1"/>
        <end position="39"/>
    </location>
</feature>
<feature type="compositionally biased region" description="Gly residues" evidence="1">
    <location>
        <begin position="82"/>
        <end position="94"/>
    </location>
</feature>
<name>A0ABY4MLQ6_9ACTN</name>
<evidence type="ECO:0000313" key="5">
    <source>
        <dbReference type="Proteomes" id="UP000830115"/>
    </source>
</evidence>
<feature type="compositionally biased region" description="Low complexity" evidence="1">
    <location>
        <begin position="95"/>
        <end position="110"/>
    </location>
</feature>
<evidence type="ECO:0000256" key="2">
    <source>
        <dbReference type="SAM" id="Phobius"/>
    </source>
</evidence>
<dbReference type="InterPro" id="IPR019554">
    <property type="entry name" value="Soluble_ligand-bd"/>
</dbReference>
<evidence type="ECO:0000256" key="1">
    <source>
        <dbReference type="SAM" id="MobiDB-lite"/>
    </source>
</evidence>
<reference evidence="4" key="1">
    <citation type="submission" date="2021-10" db="EMBL/GenBank/DDBJ databases">
        <title>Streptomyces nigrumlapis sp.nov.,an antimicrobial producing actinobacterium isolated from Black Gobi rocks.</title>
        <authorList>
            <person name="Wen Y."/>
            <person name="Zhang W."/>
            <person name="Liu X.G."/>
        </authorList>
    </citation>
    <scope>NUCLEOTIDE SEQUENCE</scope>
    <source>
        <strain evidence="4">ST13-2-2</strain>
    </source>
</reference>
<gene>
    <name evidence="4" type="ORF">K9S39_29470</name>
</gene>
<feature type="compositionally biased region" description="Low complexity" evidence="1">
    <location>
        <begin position="199"/>
        <end position="221"/>
    </location>
</feature>
<dbReference type="InterPro" id="IPR010994">
    <property type="entry name" value="RuvA_2-like"/>
</dbReference>
<feature type="compositionally biased region" description="Basic and acidic residues" evidence="1">
    <location>
        <begin position="60"/>
        <end position="72"/>
    </location>
</feature>
<evidence type="ECO:0000313" key="4">
    <source>
        <dbReference type="EMBL" id="UQA97993.1"/>
    </source>
</evidence>
<keyword evidence="2" id="KW-1133">Transmembrane helix</keyword>
<keyword evidence="2" id="KW-0472">Membrane</keyword>
<feature type="transmembrane region" description="Helical" evidence="2">
    <location>
        <begin position="158"/>
        <end position="178"/>
    </location>
</feature>
<dbReference type="EMBL" id="CP086322">
    <property type="protein sequence ID" value="UQA97993.1"/>
    <property type="molecule type" value="Genomic_DNA"/>
</dbReference>
<dbReference type="SUPFAM" id="SSF47781">
    <property type="entry name" value="RuvA domain 2-like"/>
    <property type="match status" value="1"/>
</dbReference>
<dbReference type="InterPro" id="IPR051675">
    <property type="entry name" value="Endo/Exo/Phosphatase_dom_1"/>
</dbReference>